<evidence type="ECO:0000313" key="3">
    <source>
        <dbReference type="Proteomes" id="UP000054342"/>
    </source>
</evidence>
<dbReference type="PANTHER" id="PTHR43684">
    <property type="match status" value="1"/>
</dbReference>
<dbReference type="SUPFAM" id="SSF52096">
    <property type="entry name" value="ClpP/crotonase"/>
    <property type="match status" value="1"/>
</dbReference>
<evidence type="ECO:0000256" key="1">
    <source>
        <dbReference type="ARBA" id="ARBA00005254"/>
    </source>
</evidence>
<proteinExistence type="inferred from homology"/>
<dbReference type="InterPro" id="IPR029045">
    <property type="entry name" value="ClpP/crotonase-like_dom_sf"/>
</dbReference>
<dbReference type="InterPro" id="IPR051053">
    <property type="entry name" value="ECH/Chromodomain_protein"/>
</dbReference>
<protein>
    <recommendedName>
        <fullName evidence="4">Enoyl-CoA hydratase</fullName>
    </recommendedName>
</protein>
<dbReference type="AlphaFoldDB" id="A0A0D2FLB5"/>
<dbReference type="Gene3D" id="3.90.226.10">
    <property type="entry name" value="2-enoyl-CoA Hydratase, Chain A, domain 1"/>
    <property type="match status" value="1"/>
</dbReference>
<dbReference type="EMBL" id="KN847317">
    <property type="protein sequence ID" value="KIW60928.1"/>
    <property type="molecule type" value="Genomic_DNA"/>
</dbReference>
<dbReference type="RefSeq" id="XP_013321512.1">
    <property type="nucleotide sequence ID" value="XM_013466058.1"/>
</dbReference>
<dbReference type="STRING" id="348802.A0A0D2FLB5"/>
<dbReference type="HOGENOM" id="CLU_009834_7_2_1"/>
<dbReference type="InterPro" id="IPR001753">
    <property type="entry name" value="Enoyl-CoA_hydra/iso"/>
</dbReference>
<dbReference type="OrthoDB" id="2018133at2759"/>
<organism evidence="2 3">
    <name type="scientific">Exophiala xenobiotica</name>
    <dbReference type="NCBI Taxonomy" id="348802"/>
    <lineage>
        <taxon>Eukaryota</taxon>
        <taxon>Fungi</taxon>
        <taxon>Dikarya</taxon>
        <taxon>Ascomycota</taxon>
        <taxon>Pezizomycotina</taxon>
        <taxon>Eurotiomycetes</taxon>
        <taxon>Chaetothyriomycetidae</taxon>
        <taxon>Chaetothyriales</taxon>
        <taxon>Herpotrichiellaceae</taxon>
        <taxon>Exophiala</taxon>
    </lineage>
</organism>
<accession>A0A0D2FLB5</accession>
<sequence>MPRAPRPPLKAPESYTSLSLHHVKVSHVPESSPTTTPVILITLNRPEKHNAFTDTMREDLERIYELIDIDPRVKVVVLTGAGRSFCAGADLDIGFIGAKDEDGVIRNPKTERDVDHRDGGGRASLAIHHCSKPTIAAIQGAAVGVGITMCLPACIRIAYAKAKVGFVFSRRGLIMEACSSYFLPRLIGHSRALHLTTTGSVYPAEHPLMGSLFSETCPTPEATLSRALELADEVAKNTSTVSTKMMRELMYRGPDSAEGAHLLDSRIIHGLFGSKDNVEGVESFLQKRQVNFNGQVPQDAPDGYPWWQQIDIGDKPVEKRMAKSKL</sequence>
<dbReference type="PANTHER" id="PTHR43684:SF4">
    <property type="entry name" value="ENOYL-COA HYDRATASE_ISOMERASE FAMILY PROTEIN (AFU_ORTHOLOGUE AFUA_1G01890)"/>
    <property type="match status" value="1"/>
</dbReference>
<comment type="similarity">
    <text evidence="1">Belongs to the enoyl-CoA hydratase/isomerase family.</text>
</comment>
<dbReference type="CDD" id="cd06558">
    <property type="entry name" value="crotonase-like"/>
    <property type="match status" value="1"/>
</dbReference>
<dbReference type="RefSeq" id="XP_013321513.1">
    <property type="nucleotide sequence ID" value="XM_013466059.1"/>
</dbReference>
<name>A0A0D2FLB5_9EURO</name>
<dbReference type="GeneID" id="25323015"/>
<gene>
    <name evidence="2" type="ORF">PV05_01107</name>
</gene>
<dbReference type="Pfam" id="PF00378">
    <property type="entry name" value="ECH_1"/>
    <property type="match status" value="1"/>
</dbReference>
<evidence type="ECO:0000313" key="2">
    <source>
        <dbReference type="EMBL" id="KIW60929.1"/>
    </source>
</evidence>
<dbReference type="Proteomes" id="UP000054342">
    <property type="component" value="Unassembled WGS sequence"/>
</dbReference>
<evidence type="ECO:0008006" key="4">
    <source>
        <dbReference type="Google" id="ProtNLM"/>
    </source>
</evidence>
<reference evidence="2 3" key="1">
    <citation type="submission" date="2015-01" db="EMBL/GenBank/DDBJ databases">
        <title>The Genome Sequence of Exophiala xenobiotica CBS118157.</title>
        <authorList>
            <consortium name="The Broad Institute Genomics Platform"/>
            <person name="Cuomo C."/>
            <person name="de Hoog S."/>
            <person name="Gorbushina A."/>
            <person name="Stielow B."/>
            <person name="Teixiera M."/>
            <person name="Abouelleil A."/>
            <person name="Chapman S.B."/>
            <person name="Priest M."/>
            <person name="Young S.K."/>
            <person name="Wortman J."/>
            <person name="Nusbaum C."/>
            <person name="Birren B."/>
        </authorList>
    </citation>
    <scope>NUCLEOTIDE SEQUENCE [LARGE SCALE GENOMIC DNA]</scope>
    <source>
        <strain evidence="2 3">CBS 118157</strain>
    </source>
</reference>
<keyword evidence="3" id="KW-1185">Reference proteome</keyword>
<dbReference type="EMBL" id="KN847317">
    <property type="protein sequence ID" value="KIW60929.1"/>
    <property type="molecule type" value="Genomic_DNA"/>
</dbReference>